<proteinExistence type="predicted"/>
<dbReference type="AlphaFoldDB" id="A0A3B1D835"/>
<organism evidence="1">
    <name type="scientific">hydrothermal vent metagenome</name>
    <dbReference type="NCBI Taxonomy" id="652676"/>
    <lineage>
        <taxon>unclassified sequences</taxon>
        <taxon>metagenomes</taxon>
        <taxon>ecological metagenomes</taxon>
    </lineage>
</organism>
<protein>
    <submittedName>
        <fullName evidence="1">Uncharacterized protein</fullName>
    </submittedName>
</protein>
<accession>A0A3B1D835</accession>
<sequence length="893" mass="102706">MIIVGEKKRFWKIAKKGLSFFISFTFFSTSIISPNIASAQNVPQTILNLPIPGTMLPTSAGFTPPLIKGLTINLENALEFDFIVYHGDNNLQGQDLKQESLKLIKYFLASLTTPEEEMWVNLSPYEQDRIIPEAFGRTEMGRDLLAQDYILKQLTASLMYPEDELGAKFWKKVYQKAYEQFGTTQIPVNTFNKVWIVPSKAVVYEHEGTALIVEQHLKVMLEEDYLALESNLENSKFGMDQMAENDVKDASKISSEIVRTVLIPAIEKEVNQGKNFANLRQIYNSMILAAWYKQNLKESLLGQVYVDQNRIKGVDVEDKDIKQKIYQQYLEAFKKGVYNYIKEDIDYESQEIIPRKYFSGGMRSQLEAKTLQTIGQGDISSGSPIRDQFRGVLSRIEGDRYSRMKVLALDVGDNTENTFELVESLNFVPVSPLGEGNIFTDEELQKRLQKAVNFYRGFIPPKSFIKQVETFAQLQLDFLGEISLQWFESLGIVSFERAVGALLNSEKYEFEVQKSLARILQNNTEGFNGKKLKELILKQNIIQKKYLDEFESFDQKALQRSNELLVNLFHDQLKVISGSFAYEYKKMNYHMVERSGEVDIKIFSYFLEEREKRVNELLLNFFGYVPTSLVYPNQFVWRRIIPSEMILSNEEERKVALFLMENIQNIPNELNVRLTGLINNFQINDRSQIEREWKLIIKNWFFGEGFSNWLSHQLSDRIDLKEISINIWRQVVHKIWLNDWIQRKQNNIDRDPQDAQWFSEFMESGLKGLGTSAEELKKQEIPFLKIKAASSTIKNFLPGGIDFNTNLLDLQIKRDGKGIPLPIAQQPLESMNIEGFLPVIINISPVQNLPMLLGLADDFDSVPISVCPDDEGGDGCDSVSTAPANKFEEEILL</sequence>
<reference evidence="1" key="1">
    <citation type="submission" date="2018-06" db="EMBL/GenBank/DDBJ databases">
        <authorList>
            <person name="Zhirakovskaya E."/>
        </authorList>
    </citation>
    <scope>NUCLEOTIDE SEQUENCE</scope>
</reference>
<name>A0A3B1D835_9ZZZZ</name>
<evidence type="ECO:0000313" key="1">
    <source>
        <dbReference type="EMBL" id="VAX34971.1"/>
    </source>
</evidence>
<dbReference type="EMBL" id="UOGJ01000020">
    <property type="protein sequence ID" value="VAX34971.1"/>
    <property type="molecule type" value="Genomic_DNA"/>
</dbReference>
<gene>
    <name evidence="1" type="ORF">MNBD_UNCLBAC01-712</name>
</gene>